<evidence type="ECO:0000256" key="3">
    <source>
        <dbReference type="ARBA" id="ARBA00022448"/>
    </source>
</evidence>
<evidence type="ECO:0000256" key="6">
    <source>
        <dbReference type="ARBA" id="ARBA00022840"/>
    </source>
</evidence>
<sequence length="296" mass="31999">MVKPIIDMQGLTVTVPSKQGTMVPILNGVNLTIMPNQVLGLVGESGSGKTMTMRTILGLLPKGATATADVWQLAGENSPVGQHQQLRMAMVFQDPLTGLNPVRTIGFHLTEVVKRVHPRYSRLQQQAAAEQALEKVNIPKPTQRLKQYPHELSGGLRQRVLIAMALLAEPDVLIADEPTTALDVTVQAQILTLLKELQRTEALTIIFITHDLGVISAVADNVAVMRDGQIVEAGTSADIFQQAQHPYTQALLAAVTAVTDGHASSLQTVPHTDRQQHEEIWLSATHRVLGGVPDGQ</sequence>
<dbReference type="EMBL" id="JWHT01000025">
    <property type="protein sequence ID" value="KIU24834.1"/>
    <property type="molecule type" value="Genomic_DNA"/>
</dbReference>
<protein>
    <submittedName>
        <fullName evidence="9">OppD_2 protein</fullName>
    </submittedName>
</protein>
<dbReference type="Gene3D" id="3.40.50.300">
    <property type="entry name" value="P-loop containing nucleotide triphosphate hydrolases"/>
    <property type="match status" value="1"/>
</dbReference>
<name>A0A0D1KJF9_9LACO</name>
<dbReference type="GO" id="GO:0005886">
    <property type="term" value="C:plasma membrane"/>
    <property type="evidence" value="ECO:0007669"/>
    <property type="project" value="UniProtKB-SubCell"/>
</dbReference>
<evidence type="ECO:0000256" key="2">
    <source>
        <dbReference type="ARBA" id="ARBA00005417"/>
    </source>
</evidence>
<keyword evidence="5" id="KW-0547">Nucleotide-binding</keyword>
<dbReference type="AlphaFoldDB" id="A0A0D1KJF9"/>
<dbReference type="GO" id="GO:0015833">
    <property type="term" value="P:peptide transport"/>
    <property type="evidence" value="ECO:0007669"/>
    <property type="project" value="InterPro"/>
</dbReference>
<evidence type="ECO:0000313" key="9">
    <source>
        <dbReference type="EMBL" id="KIU24834.1"/>
    </source>
</evidence>
<comment type="caution">
    <text evidence="9">The sequence shown here is derived from an EMBL/GenBank/DDBJ whole genome shotgun (WGS) entry which is preliminary data.</text>
</comment>
<dbReference type="InterPro" id="IPR050388">
    <property type="entry name" value="ABC_Ni/Peptide_Import"/>
</dbReference>
<evidence type="ECO:0000259" key="8">
    <source>
        <dbReference type="PROSITE" id="PS50893"/>
    </source>
</evidence>
<feature type="domain" description="ABC transporter" evidence="8">
    <location>
        <begin position="6"/>
        <end position="252"/>
    </location>
</feature>
<dbReference type="CDD" id="cd03257">
    <property type="entry name" value="ABC_NikE_OppD_transporters"/>
    <property type="match status" value="1"/>
</dbReference>
<comment type="similarity">
    <text evidence="2">Belongs to the ABC transporter superfamily.</text>
</comment>
<dbReference type="InterPro" id="IPR027417">
    <property type="entry name" value="P-loop_NTPase"/>
</dbReference>
<evidence type="ECO:0000256" key="5">
    <source>
        <dbReference type="ARBA" id="ARBA00022741"/>
    </source>
</evidence>
<keyword evidence="3" id="KW-0813">Transport</keyword>
<evidence type="ECO:0000256" key="7">
    <source>
        <dbReference type="ARBA" id="ARBA00023136"/>
    </source>
</evidence>
<dbReference type="Pfam" id="PF08352">
    <property type="entry name" value="oligo_HPY"/>
    <property type="match status" value="1"/>
</dbReference>
<dbReference type="SUPFAM" id="SSF52540">
    <property type="entry name" value="P-loop containing nucleoside triphosphate hydrolases"/>
    <property type="match status" value="1"/>
</dbReference>
<dbReference type="GO" id="GO:0005524">
    <property type="term" value="F:ATP binding"/>
    <property type="evidence" value="ECO:0007669"/>
    <property type="project" value="UniProtKB-KW"/>
</dbReference>
<dbReference type="PROSITE" id="PS50893">
    <property type="entry name" value="ABC_TRANSPORTER_2"/>
    <property type="match status" value="1"/>
</dbReference>
<dbReference type="PATRIC" id="fig|137591.24.peg.996"/>
<proteinExistence type="inferred from homology"/>
<keyword evidence="6" id="KW-0067">ATP-binding</keyword>
<accession>A0A0D1KJF9</accession>
<dbReference type="InterPro" id="IPR013563">
    <property type="entry name" value="Oligopep_ABC_C"/>
</dbReference>
<dbReference type="PANTHER" id="PTHR43297">
    <property type="entry name" value="OLIGOPEPTIDE TRANSPORT ATP-BINDING PROTEIN APPD"/>
    <property type="match status" value="1"/>
</dbReference>
<dbReference type="PANTHER" id="PTHR43297:SF2">
    <property type="entry name" value="DIPEPTIDE TRANSPORT ATP-BINDING PROTEIN DPPD"/>
    <property type="match status" value="1"/>
</dbReference>
<dbReference type="Proteomes" id="UP000032289">
    <property type="component" value="Unassembled WGS sequence"/>
</dbReference>
<gene>
    <name evidence="9" type="primary">oppD_2</name>
    <name evidence="9" type="ORF">ab3b_01017</name>
</gene>
<dbReference type="RefSeq" id="WP_043941110.1">
    <property type="nucleotide sequence ID" value="NZ_JWHT01000025.1"/>
</dbReference>
<organism evidence="9 10">
    <name type="scientific">Weissella cibaria</name>
    <dbReference type="NCBI Taxonomy" id="137591"/>
    <lineage>
        <taxon>Bacteria</taxon>
        <taxon>Bacillati</taxon>
        <taxon>Bacillota</taxon>
        <taxon>Bacilli</taxon>
        <taxon>Lactobacillales</taxon>
        <taxon>Lactobacillaceae</taxon>
        <taxon>Weissella</taxon>
    </lineage>
</organism>
<dbReference type="InterPro" id="IPR003439">
    <property type="entry name" value="ABC_transporter-like_ATP-bd"/>
</dbReference>
<reference evidence="9 10" key="1">
    <citation type="journal article" date="2015" name="Microbiology (Mosc.)">
        <title>Genomics of the Weissella cibaria species with an examination of its metabolic traits.</title>
        <authorList>
            <person name="Lynch K.M."/>
            <person name="Lucid A."/>
            <person name="Arendt E.K."/>
            <person name="Sleator R.D."/>
            <person name="Lucey B."/>
            <person name="Coffey A."/>
        </authorList>
    </citation>
    <scope>NUCLEOTIDE SEQUENCE [LARGE SCALE GENOMIC DNA]</scope>
    <source>
        <strain evidence="9 10">AB3b</strain>
    </source>
</reference>
<evidence type="ECO:0000313" key="10">
    <source>
        <dbReference type="Proteomes" id="UP000032289"/>
    </source>
</evidence>
<dbReference type="InterPro" id="IPR003593">
    <property type="entry name" value="AAA+_ATPase"/>
</dbReference>
<keyword evidence="7" id="KW-0472">Membrane</keyword>
<evidence type="ECO:0000256" key="1">
    <source>
        <dbReference type="ARBA" id="ARBA00004202"/>
    </source>
</evidence>
<evidence type="ECO:0000256" key="4">
    <source>
        <dbReference type="ARBA" id="ARBA00022475"/>
    </source>
</evidence>
<dbReference type="GO" id="GO:0016887">
    <property type="term" value="F:ATP hydrolysis activity"/>
    <property type="evidence" value="ECO:0007669"/>
    <property type="project" value="InterPro"/>
</dbReference>
<comment type="subcellular location">
    <subcellularLocation>
        <location evidence="1">Cell membrane</location>
        <topology evidence="1">Peripheral membrane protein</topology>
    </subcellularLocation>
</comment>
<dbReference type="SMART" id="SM00382">
    <property type="entry name" value="AAA"/>
    <property type="match status" value="1"/>
</dbReference>
<keyword evidence="4" id="KW-1003">Cell membrane</keyword>
<dbReference type="Pfam" id="PF00005">
    <property type="entry name" value="ABC_tran"/>
    <property type="match status" value="1"/>
</dbReference>